<proteinExistence type="predicted"/>
<protein>
    <submittedName>
        <fullName evidence="1">Uncharacterized protein</fullName>
    </submittedName>
</protein>
<reference evidence="1" key="1">
    <citation type="submission" date="2021-12" db="EMBL/GenBank/DDBJ databases">
        <authorList>
            <person name="Zaccaron A."/>
            <person name="Stergiopoulos I."/>
        </authorList>
    </citation>
    <scope>NUCLEOTIDE SEQUENCE</scope>
    <source>
        <strain evidence="1">Race5_Kim</strain>
    </source>
</reference>
<accession>A0A9Q8UWV9</accession>
<dbReference type="GeneID" id="71994526"/>
<name>A0A9Q8UWV9_PASFU</name>
<keyword evidence="2" id="KW-1185">Reference proteome</keyword>
<organism evidence="1 2">
    <name type="scientific">Passalora fulva</name>
    <name type="common">Tomato leaf mold</name>
    <name type="synonym">Cladosporium fulvum</name>
    <dbReference type="NCBI Taxonomy" id="5499"/>
    <lineage>
        <taxon>Eukaryota</taxon>
        <taxon>Fungi</taxon>
        <taxon>Dikarya</taxon>
        <taxon>Ascomycota</taxon>
        <taxon>Pezizomycotina</taxon>
        <taxon>Dothideomycetes</taxon>
        <taxon>Dothideomycetidae</taxon>
        <taxon>Mycosphaerellales</taxon>
        <taxon>Mycosphaerellaceae</taxon>
        <taxon>Fulvia</taxon>
    </lineage>
</organism>
<gene>
    <name evidence="1" type="ORF">CLAFUR5_14648</name>
</gene>
<evidence type="ECO:0000313" key="2">
    <source>
        <dbReference type="Proteomes" id="UP000756132"/>
    </source>
</evidence>
<dbReference type="Proteomes" id="UP000756132">
    <property type="component" value="Chromosome 14"/>
</dbReference>
<dbReference type="KEGG" id="ffu:CLAFUR5_14648"/>
<evidence type="ECO:0000313" key="1">
    <source>
        <dbReference type="EMBL" id="UJO25418.1"/>
    </source>
</evidence>
<sequence>MVIVDALCHYTLPIMDSRIQFARTTARKATKKTVSKRFCKTNAASLDLAFYEELIRLITEVKQNDSVSNPVTIYRSAIGLL</sequence>
<reference evidence="1" key="2">
    <citation type="journal article" date="2022" name="Microb. Genom.">
        <title>A chromosome-scale genome assembly of the tomato pathogen Cladosporium fulvum reveals a compartmentalized genome architecture and the presence of a dispensable chromosome.</title>
        <authorList>
            <person name="Zaccaron A.Z."/>
            <person name="Chen L.H."/>
            <person name="Samaras A."/>
            <person name="Stergiopoulos I."/>
        </authorList>
    </citation>
    <scope>NUCLEOTIDE SEQUENCE</scope>
    <source>
        <strain evidence="1">Race5_Kim</strain>
    </source>
</reference>
<dbReference type="EMBL" id="CP090176">
    <property type="protein sequence ID" value="UJO25418.1"/>
    <property type="molecule type" value="Genomic_DNA"/>
</dbReference>
<dbReference type="RefSeq" id="XP_047769784.1">
    <property type="nucleotide sequence ID" value="XM_047913796.1"/>
</dbReference>
<dbReference type="AlphaFoldDB" id="A0A9Q8UWV9"/>